<feature type="transmembrane region" description="Helical" evidence="1">
    <location>
        <begin position="108"/>
        <end position="132"/>
    </location>
</feature>
<evidence type="ECO:0000313" key="2">
    <source>
        <dbReference type="EMBL" id="CAE7307013.1"/>
    </source>
</evidence>
<evidence type="ECO:0000313" key="3">
    <source>
        <dbReference type="Proteomes" id="UP000604046"/>
    </source>
</evidence>
<name>A0A812NI97_9DINO</name>
<dbReference type="Proteomes" id="UP000604046">
    <property type="component" value="Unassembled WGS sequence"/>
</dbReference>
<sequence>MQSGDVRTASQTLRLLLKLGASGAVATAGLLFLVASKGGLRLFSADPAVLSAVPLVSLSCCILLTPFAFCMEGAHIAAQRQQWLSRRLCLLTSFVGLTYRFAMPADAGLAQVWAVFAAYLLARGIWYAWGLWGPRGVLTKPQPAVES</sequence>
<feature type="transmembrane region" description="Helical" evidence="1">
    <location>
        <begin position="48"/>
        <end position="71"/>
    </location>
</feature>
<keyword evidence="3" id="KW-1185">Reference proteome</keyword>
<feature type="transmembrane region" description="Helical" evidence="1">
    <location>
        <begin position="83"/>
        <end position="102"/>
    </location>
</feature>
<evidence type="ECO:0000256" key="1">
    <source>
        <dbReference type="SAM" id="Phobius"/>
    </source>
</evidence>
<keyword evidence="1" id="KW-0472">Membrane</keyword>
<proteinExistence type="predicted"/>
<protein>
    <submittedName>
        <fullName evidence="2">DTX46 protein</fullName>
    </submittedName>
</protein>
<feature type="transmembrane region" description="Helical" evidence="1">
    <location>
        <begin position="15"/>
        <end position="36"/>
    </location>
</feature>
<gene>
    <name evidence="2" type="primary">DTX46</name>
    <name evidence="2" type="ORF">SNAT2548_LOCUS16130</name>
</gene>
<reference evidence="2" key="1">
    <citation type="submission" date="2021-02" db="EMBL/GenBank/DDBJ databases">
        <authorList>
            <person name="Dougan E. K."/>
            <person name="Rhodes N."/>
            <person name="Thang M."/>
            <person name="Chan C."/>
        </authorList>
    </citation>
    <scope>NUCLEOTIDE SEQUENCE</scope>
</reference>
<keyword evidence="1" id="KW-0812">Transmembrane</keyword>
<dbReference type="EMBL" id="CAJNDS010002075">
    <property type="protein sequence ID" value="CAE7307013.1"/>
    <property type="molecule type" value="Genomic_DNA"/>
</dbReference>
<dbReference type="OrthoDB" id="423427at2759"/>
<comment type="caution">
    <text evidence="2">The sequence shown here is derived from an EMBL/GenBank/DDBJ whole genome shotgun (WGS) entry which is preliminary data.</text>
</comment>
<dbReference type="AlphaFoldDB" id="A0A812NI97"/>
<keyword evidence="1" id="KW-1133">Transmembrane helix</keyword>
<accession>A0A812NI97</accession>
<organism evidence="2 3">
    <name type="scientific">Symbiodinium natans</name>
    <dbReference type="NCBI Taxonomy" id="878477"/>
    <lineage>
        <taxon>Eukaryota</taxon>
        <taxon>Sar</taxon>
        <taxon>Alveolata</taxon>
        <taxon>Dinophyceae</taxon>
        <taxon>Suessiales</taxon>
        <taxon>Symbiodiniaceae</taxon>
        <taxon>Symbiodinium</taxon>
    </lineage>
</organism>